<dbReference type="EMBL" id="CM009297">
    <property type="protein sequence ID" value="KAI9389430.1"/>
    <property type="molecule type" value="Genomic_DNA"/>
</dbReference>
<dbReference type="Proteomes" id="UP000006729">
    <property type="component" value="Chromosome 8"/>
</dbReference>
<evidence type="ECO:0000313" key="2">
    <source>
        <dbReference type="Proteomes" id="UP000006729"/>
    </source>
</evidence>
<keyword evidence="2" id="KW-1185">Reference proteome</keyword>
<accession>A0ACC0SJL3</accession>
<proteinExistence type="predicted"/>
<comment type="caution">
    <text evidence="1">The sequence shown here is derived from an EMBL/GenBank/DDBJ whole genome shotgun (WGS) entry which is preliminary data.</text>
</comment>
<evidence type="ECO:0000313" key="1">
    <source>
        <dbReference type="EMBL" id="KAI9389430.1"/>
    </source>
</evidence>
<protein>
    <submittedName>
        <fullName evidence="1">Uncharacterized protein</fullName>
    </submittedName>
</protein>
<sequence>MLVKPRQNAVLCVAVALASLGLGGTRLTTATMGADQFDKPNNQFYRHVKPKGSPFASIARVVAAAIRRRRVVETVQSQQNYYHGCGDPIEAVGCPTESLGYANSTLDISGINQLIPHIPFLLVCALLFIQSVYLLF</sequence>
<reference evidence="1 2" key="1">
    <citation type="journal article" date="2006" name="Science">
        <title>The genome of black cottonwood, Populus trichocarpa (Torr. &amp; Gray).</title>
        <authorList>
            <person name="Tuskan G.A."/>
            <person name="Difazio S."/>
            <person name="Jansson S."/>
            <person name="Bohlmann J."/>
            <person name="Grigoriev I."/>
            <person name="Hellsten U."/>
            <person name="Putnam N."/>
            <person name="Ralph S."/>
            <person name="Rombauts S."/>
            <person name="Salamov A."/>
            <person name="Schein J."/>
            <person name="Sterck L."/>
            <person name="Aerts A."/>
            <person name="Bhalerao R.R."/>
            <person name="Bhalerao R.P."/>
            <person name="Blaudez D."/>
            <person name="Boerjan W."/>
            <person name="Brun A."/>
            <person name="Brunner A."/>
            <person name="Busov V."/>
            <person name="Campbell M."/>
            <person name="Carlson J."/>
            <person name="Chalot M."/>
            <person name="Chapman J."/>
            <person name="Chen G.L."/>
            <person name="Cooper D."/>
            <person name="Coutinho P.M."/>
            <person name="Couturier J."/>
            <person name="Covert S."/>
            <person name="Cronk Q."/>
            <person name="Cunningham R."/>
            <person name="Davis J."/>
            <person name="Degroeve S."/>
            <person name="Dejardin A."/>
            <person name="Depamphilis C."/>
            <person name="Detter J."/>
            <person name="Dirks B."/>
            <person name="Dubchak I."/>
            <person name="Duplessis S."/>
            <person name="Ehlting J."/>
            <person name="Ellis B."/>
            <person name="Gendler K."/>
            <person name="Goodstein D."/>
            <person name="Gribskov M."/>
            <person name="Grimwood J."/>
            <person name="Groover A."/>
            <person name="Gunter L."/>
            <person name="Hamberger B."/>
            <person name="Heinze B."/>
            <person name="Helariutta Y."/>
            <person name="Henrissat B."/>
            <person name="Holligan D."/>
            <person name="Holt R."/>
            <person name="Huang W."/>
            <person name="Islam-Faridi N."/>
            <person name="Jones S."/>
            <person name="Jones-Rhoades M."/>
            <person name="Jorgensen R."/>
            <person name="Joshi C."/>
            <person name="Kangasjarvi J."/>
            <person name="Karlsson J."/>
            <person name="Kelleher C."/>
            <person name="Kirkpatrick R."/>
            <person name="Kirst M."/>
            <person name="Kohler A."/>
            <person name="Kalluri U."/>
            <person name="Larimer F."/>
            <person name="Leebens-Mack J."/>
            <person name="Leple J.C."/>
            <person name="Locascio P."/>
            <person name="Lou Y."/>
            <person name="Lucas S."/>
            <person name="Martin F."/>
            <person name="Montanini B."/>
            <person name="Napoli C."/>
            <person name="Nelson D.R."/>
            <person name="Nelson C."/>
            <person name="Nieminen K."/>
            <person name="Nilsson O."/>
            <person name="Pereda V."/>
            <person name="Peter G."/>
            <person name="Philippe R."/>
            <person name="Pilate G."/>
            <person name="Poliakov A."/>
            <person name="Razumovskaya J."/>
            <person name="Richardson P."/>
            <person name="Rinaldi C."/>
            <person name="Ritland K."/>
            <person name="Rouze P."/>
            <person name="Ryaboy D."/>
            <person name="Schmutz J."/>
            <person name="Schrader J."/>
            <person name="Segerman B."/>
            <person name="Shin H."/>
            <person name="Siddiqui A."/>
            <person name="Sterky F."/>
            <person name="Terry A."/>
            <person name="Tsai C.J."/>
            <person name="Uberbacher E."/>
            <person name="Unneberg P."/>
            <person name="Vahala J."/>
            <person name="Wall K."/>
            <person name="Wessler S."/>
            <person name="Yang G."/>
            <person name="Yin T."/>
            <person name="Douglas C."/>
            <person name="Marra M."/>
            <person name="Sandberg G."/>
            <person name="Van de Peer Y."/>
            <person name="Rokhsar D."/>
        </authorList>
    </citation>
    <scope>NUCLEOTIDE SEQUENCE [LARGE SCALE GENOMIC DNA]</scope>
    <source>
        <strain evidence="2">cv. Nisqually</strain>
    </source>
</reference>
<gene>
    <name evidence="1" type="ORF">POPTR_008G045133v4</name>
</gene>
<name>A0ACC0SJL3_POPTR</name>
<organism evidence="1 2">
    <name type="scientific">Populus trichocarpa</name>
    <name type="common">Western balsam poplar</name>
    <name type="synonym">Populus balsamifera subsp. trichocarpa</name>
    <dbReference type="NCBI Taxonomy" id="3694"/>
    <lineage>
        <taxon>Eukaryota</taxon>
        <taxon>Viridiplantae</taxon>
        <taxon>Streptophyta</taxon>
        <taxon>Embryophyta</taxon>
        <taxon>Tracheophyta</taxon>
        <taxon>Spermatophyta</taxon>
        <taxon>Magnoliopsida</taxon>
        <taxon>eudicotyledons</taxon>
        <taxon>Gunneridae</taxon>
        <taxon>Pentapetalae</taxon>
        <taxon>rosids</taxon>
        <taxon>fabids</taxon>
        <taxon>Malpighiales</taxon>
        <taxon>Salicaceae</taxon>
        <taxon>Saliceae</taxon>
        <taxon>Populus</taxon>
    </lineage>
</organism>